<reference evidence="3" key="1">
    <citation type="journal article" date="2014" name="Int. J. Syst. Evol. Microbiol.">
        <title>Complete genome sequence of Corynebacterium casei LMG S-19264T (=DSM 44701T), isolated from a smear-ripened cheese.</title>
        <authorList>
            <consortium name="US DOE Joint Genome Institute (JGI-PGF)"/>
            <person name="Walter F."/>
            <person name="Albersmeier A."/>
            <person name="Kalinowski J."/>
            <person name="Ruckert C."/>
        </authorList>
    </citation>
    <scope>NUCLEOTIDE SEQUENCE</scope>
    <source>
        <strain evidence="3">CGMCC 1.12408</strain>
    </source>
</reference>
<dbReference type="InterPro" id="IPR036390">
    <property type="entry name" value="WH_DNA-bd_sf"/>
</dbReference>
<sequence length="183" mass="21677">MAKLNHTKYAILGLLTTDCRTGYQMKRLIDTSLNHFWKISYGQIYPTLKQLVEDGLANVQETTQDGKPDKKEYFLTEKGEDELLKWLESPLDQIPVPKNEVLLKLFFSRHQDNTKTIHYLRSYHEILEKRLNTYLAIEQVIRTHSLHKADAQYWLFTLDYGKRIVKAEIEWCEETISELKKED</sequence>
<dbReference type="Pfam" id="PF03551">
    <property type="entry name" value="PadR"/>
    <property type="match status" value="1"/>
</dbReference>
<dbReference type="InterPro" id="IPR005149">
    <property type="entry name" value="Tscrpt_reg_PadR_N"/>
</dbReference>
<dbReference type="SUPFAM" id="SSF46785">
    <property type="entry name" value="Winged helix' DNA-binding domain"/>
    <property type="match status" value="1"/>
</dbReference>
<feature type="domain" description="Transcription regulator PadR N-terminal" evidence="1">
    <location>
        <begin position="11"/>
        <end position="83"/>
    </location>
</feature>
<comment type="caution">
    <text evidence="3">The sequence shown here is derived from an EMBL/GenBank/DDBJ whole genome shotgun (WGS) entry which is preliminary data.</text>
</comment>
<evidence type="ECO:0008006" key="5">
    <source>
        <dbReference type="Google" id="ProtNLM"/>
    </source>
</evidence>
<dbReference type="PANTHER" id="PTHR43252:SF6">
    <property type="entry name" value="NEGATIVE TRANSCRIPTION REGULATOR PADR"/>
    <property type="match status" value="1"/>
</dbReference>
<dbReference type="RefSeq" id="WP_188386399.1">
    <property type="nucleotide sequence ID" value="NZ_BMEY01000037.1"/>
</dbReference>
<dbReference type="Gene3D" id="1.10.10.10">
    <property type="entry name" value="Winged helix-like DNA-binding domain superfamily/Winged helix DNA-binding domain"/>
    <property type="match status" value="1"/>
</dbReference>
<dbReference type="Gene3D" id="6.10.140.190">
    <property type="match status" value="1"/>
</dbReference>
<dbReference type="Pfam" id="PF10400">
    <property type="entry name" value="Vir_act_alpha_C"/>
    <property type="match status" value="1"/>
</dbReference>
<evidence type="ECO:0000259" key="2">
    <source>
        <dbReference type="Pfam" id="PF10400"/>
    </source>
</evidence>
<protein>
    <recommendedName>
        <fullName evidence="5">PadR family transcriptional regulator</fullName>
    </recommendedName>
</protein>
<dbReference type="EMBL" id="BMEY01000037">
    <property type="protein sequence ID" value="GGA93145.1"/>
    <property type="molecule type" value="Genomic_DNA"/>
</dbReference>
<dbReference type="PANTHER" id="PTHR43252">
    <property type="entry name" value="TRANSCRIPTIONAL REGULATOR YQJI"/>
    <property type="match status" value="1"/>
</dbReference>
<dbReference type="InterPro" id="IPR036388">
    <property type="entry name" value="WH-like_DNA-bd_sf"/>
</dbReference>
<name>A0A916SC54_9BACI</name>
<accession>A0A916SC54</accession>
<proteinExistence type="predicted"/>
<evidence type="ECO:0000313" key="4">
    <source>
        <dbReference type="Proteomes" id="UP000613512"/>
    </source>
</evidence>
<dbReference type="AlphaFoldDB" id="A0A916SC54"/>
<dbReference type="InterPro" id="IPR018309">
    <property type="entry name" value="Tscrpt_reg_PadR_C"/>
</dbReference>
<reference evidence="3" key="2">
    <citation type="submission" date="2020-09" db="EMBL/GenBank/DDBJ databases">
        <authorList>
            <person name="Sun Q."/>
            <person name="Zhou Y."/>
        </authorList>
    </citation>
    <scope>NUCLEOTIDE SEQUENCE</scope>
    <source>
        <strain evidence="3">CGMCC 1.12408</strain>
    </source>
</reference>
<evidence type="ECO:0000313" key="3">
    <source>
        <dbReference type="EMBL" id="GGA93145.1"/>
    </source>
</evidence>
<keyword evidence="4" id="KW-1185">Reference proteome</keyword>
<feature type="domain" description="Transcription regulator PadR C-terminal" evidence="2">
    <location>
        <begin position="98"/>
        <end position="180"/>
    </location>
</feature>
<evidence type="ECO:0000259" key="1">
    <source>
        <dbReference type="Pfam" id="PF03551"/>
    </source>
</evidence>
<organism evidence="3 4">
    <name type="scientific">Ornithinibacillus halotolerans</name>
    <dbReference type="NCBI Taxonomy" id="1274357"/>
    <lineage>
        <taxon>Bacteria</taxon>
        <taxon>Bacillati</taxon>
        <taxon>Bacillota</taxon>
        <taxon>Bacilli</taxon>
        <taxon>Bacillales</taxon>
        <taxon>Bacillaceae</taxon>
        <taxon>Ornithinibacillus</taxon>
    </lineage>
</organism>
<gene>
    <name evidence="3" type="ORF">GCM10008025_39420</name>
</gene>
<dbReference type="Proteomes" id="UP000613512">
    <property type="component" value="Unassembled WGS sequence"/>
</dbReference>